<organism evidence="1 2">
    <name type="scientific">Microbulbifer celer</name>
    <dbReference type="NCBI Taxonomy" id="435905"/>
    <lineage>
        <taxon>Bacteria</taxon>
        <taxon>Pseudomonadati</taxon>
        <taxon>Pseudomonadota</taxon>
        <taxon>Gammaproteobacteria</taxon>
        <taxon>Cellvibrionales</taxon>
        <taxon>Microbulbiferaceae</taxon>
        <taxon>Microbulbifer</taxon>
    </lineage>
</organism>
<dbReference type="EMBL" id="JBHTLR010000007">
    <property type="protein sequence ID" value="MFD1216376.1"/>
    <property type="molecule type" value="Genomic_DNA"/>
</dbReference>
<evidence type="ECO:0000313" key="1">
    <source>
        <dbReference type="EMBL" id="MFD1216376.1"/>
    </source>
</evidence>
<dbReference type="Proteomes" id="UP001597264">
    <property type="component" value="Unassembled WGS sequence"/>
</dbReference>
<name>A0ABW3U930_9GAMM</name>
<evidence type="ECO:0000313" key="2">
    <source>
        <dbReference type="Proteomes" id="UP001597264"/>
    </source>
</evidence>
<comment type="caution">
    <text evidence="1">The sequence shown here is derived from an EMBL/GenBank/DDBJ whole genome shotgun (WGS) entry which is preliminary data.</text>
</comment>
<dbReference type="RefSeq" id="WP_230438475.1">
    <property type="nucleotide sequence ID" value="NZ_CP087715.1"/>
</dbReference>
<protein>
    <submittedName>
        <fullName evidence="1">DUF2303 family protein</fullName>
    </submittedName>
</protein>
<dbReference type="Pfam" id="PF10065">
    <property type="entry name" value="DUF2303"/>
    <property type="match status" value="1"/>
</dbReference>
<keyword evidence="2" id="KW-1185">Reference proteome</keyword>
<accession>A0ABW3U930</accession>
<sequence>MSMDKSAIEAIQAAQTVADLTLALKDAELKTPLAAVPDNFRLSSLEQYLPGRCRYRGTMETVALDDFTNYCEEFSAAGAACFVDPQKMTARSIFNLGDIVEPGHADFSAKLSLVKTAEYSALLDINGSRSNQKTMAEFLEDYQDSIVCYAADGEAIPNSKAIAAVRRLTIEASRREDHESQDFKASRSALESIEARSEHGLPAGFRFECTPYNGLNIRSFELRLSVLTGGDAPSLIARIKRLEAQQEEMGRELQEKLASAFSGTDIKTYIGSFAA</sequence>
<dbReference type="InterPro" id="IPR019276">
    <property type="entry name" value="DUF2303"/>
</dbReference>
<proteinExistence type="predicted"/>
<reference evidence="2" key="1">
    <citation type="journal article" date="2019" name="Int. J. Syst. Evol. Microbiol.">
        <title>The Global Catalogue of Microorganisms (GCM) 10K type strain sequencing project: providing services to taxonomists for standard genome sequencing and annotation.</title>
        <authorList>
            <consortium name="The Broad Institute Genomics Platform"/>
            <consortium name="The Broad Institute Genome Sequencing Center for Infectious Disease"/>
            <person name="Wu L."/>
            <person name="Ma J."/>
        </authorList>
    </citation>
    <scope>NUCLEOTIDE SEQUENCE [LARGE SCALE GENOMIC DNA]</scope>
    <source>
        <strain evidence="2">CCUG 54356</strain>
    </source>
</reference>
<gene>
    <name evidence="1" type="ORF">ACFQ2X_07195</name>
</gene>